<dbReference type="RefSeq" id="XP_001314918.1">
    <property type="nucleotide sequence ID" value="XM_001314883.1"/>
</dbReference>
<dbReference type="InParanoid" id="A2EXE6"/>
<gene>
    <name evidence="1" type="ORF">TVAG_406720</name>
</gene>
<reference evidence="1" key="1">
    <citation type="submission" date="2006-10" db="EMBL/GenBank/DDBJ databases">
        <authorList>
            <person name="Amadeo P."/>
            <person name="Zhao Q."/>
            <person name="Wortman J."/>
            <person name="Fraser-Liggett C."/>
            <person name="Carlton J."/>
        </authorList>
    </citation>
    <scope>NUCLEOTIDE SEQUENCE</scope>
    <source>
        <strain evidence="1">G3</strain>
    </source>
</reference>
<dbReference type="KEGG" id="tva:4760535"/>
<sequence length="221" mass="25503">MSVSGQPAIKDEMSFSDIKPIKLFEYLSQVSKIIWDVNSNNILQSSSQIIDLIKTNKISGQTALRIIDTFSTMLVKKIGLFAELYKNITDQFSYNMKPNSLLYRLLDREVKSWETEQILNVYPKESPLYYIAWDKVDDLKSKFPNLDVNMESRHELTPLDCAIRFGSELCFVYLKNKGAKYTKYSEKYAVQGGNQNIFMQMIEDGKSFDHMISSRNASLNI</sequence>
<dbReference type="AlphaFoldDB" id="A2EXE6"/>
<dbReference type="InterPro" id="IPR036770">
    <property type="entry name" value="Ankyrin_rpt-contain_sf"/>
</dbReference>
<keyword evidence="2" id="KW-1185">Reference proteome</keyword>
<dbReference type="SUPFAM" id="SSF48403">
    <property type="entry name" value="Ankyrin repeat"/>
    <property type="match status" value="1"/>
</dbReference>
<dbReference type="EMBL" id="DS113528">
    <property type="protein sequence ID" value="EAY02695.1"/>
    <property type="molecule type" value="Genomic_DNA"/>
</dbReference>
<name>A2EXE6_TRIV3</name>
<organism evidence="1 2">
    <name type="scientific">Trichomonas vaginalis (strain ATCC PRA-98 / G3)</name>
    <dbReference type="NCBI Taxonomy" id="412133"/>
    <lineage>
        <taxon>Eukaryota</taxon>
        <taxon>Metamonada</taxon>
        <taxon>Parabasalia</taxon>
        <taxon>Trichomonadida</taxon>
        <taxon>Trichomonadidae</taxon>
        <taxon>Trichomonas</taxon>
    </lineage>
</organism>
<dbReference type="Proteomes" id="UP000001542">
    <property type="component" value="Unassembled WGS sequence"/>
</dbReference>
<dbReference type="PANTHER" id="PTHR24159:SF5">
    <property type="entry name" value="ANK_REP_REGION DOMAIN-CONTAINING PROTEIN"/>
    <property type="match status" value="1"/>
</dbReference>
<evidence type="ECO:0008006" key="3">
    <source>
        <dbReference type="Google" id="ProtNLM"/>
    </source>
</evidence>
<evidence type="ECO:0000313" key="2">
    <source>
        <dbReference type="Proteomes" id="UP000001542"/>
    </source>
</evidence>
<proteinExistence type="predicted"/>
<dbReference type="VEuPathDB" id="TrichDB:TVAG_406720"/>
<dbReference type="VEuPathDB" id="TrichDB:TVAGG3_0676960"/>
<evidence type="ECO:0000313" key="1">
    <source>
        <dbReference type="EMBL" id="EAY02695.1"/>
    </source>
</evidence>
<protein>
    <recommendedName>
        <fullName evidence="3">DUF3447 domain-containing protein</fullName>
    </recommendedName>
</protein>
<dbReference type="PANTHER" id="PTHR24159">
    <property type="match status" value="1"/>
</dbReference>
<reference evidence="1" key="2">
    <citation type="journal article" date="2007" name="Science">
        <title>Draft genome sequence of the sexually transmitted pathogen Trichomonas vaginalis.</title>
        <authorList>
            <person name="Carlton J.M."/>
            <person name="Hirt R.P."/>
            <person name="Silva J.C."/>
            <person name="Delcher A.L."/>
            <person name="Schatz M."/>
            <person name="Zhao Q."/>
            <person name="Wortman J.R."/>
            <person name="Bidwell S.L."/>
            <person name="Alsmark U.C.M."/>
            <person name="Besteiro S."/>
            <person name="Sicheritz-Ponten T."/>
            <person name="Noel C.J."/>
            <person name="Dacks J.B."/>
            <person name="Foster P.G."/>
            <person name="Simillion C."/>
            <person name="Van de Peer Y."/>
            <person name="Miranda-Saavedra D."/>
            <person name="Barton G.J."/>
            <person name="Westrop G.D."/>
            <person name="Mueller S."/>
            <person name="Dessi D."/>
            <person name="Fiori P.L."/>
            <person name="Ren Q."/>
            <person name="Paulsen I."/>
            <person name="Zhang H."/>
            <person name="Bastida-Corcuera F.D."/>
            <person name="Simoes-Barbosa A."/>
            <person name="Brown M.T."/>
            <person name="Hayes R.D."/>
            <person name="Mukherjee M."/>
            <person name="Okumura C.Y."/>
            <person name="Schneider R."/>
            <person name="Smith A.J."/>
            <person name="Vanacova S."/>
            <person name="Villalvazo M."/>
            <person name="Haas B.J."/>
            <person name="Pertea M."/>
            <person name="Feldblyum T.V."/>
            <person name="Utterback T.R."/>
            <person name="Shu C.L."/>
            <person name="Osoegawa K."/>
            <person name="de Jong P.J."/>
            <person name="Hrdy I."/>
            <person name="Horvathova L."/>
            <person name="Zubacova Z."/>
            <person name="Dolezal P."/>
            <person name="Malik S.B."/>
            <person name="Logsdon J.M. Jr."/>
            <person name="Henze K."/>
            <person name="Gupta A."/>
            <person name="Wang C.C."/>
            <person name="Dunne R.L."/>
            <person name="Upcroft J.A."/>
            <person name="Upcroft P."/>
            <person name="White O."/>
            <person name="Salzberg S.L."/>
            <person name="Tang P."/>
            <person name="Chiu C.-H."/>
            <person name="Lee Y.-S."/>
            <person name="Embley T.M."/>
            <person name="Coombs G.H."/>
            <person name="Mottram J.C."/>
            <person name="Tachezy J."/>
            <person name="Fraser-Liggett C.M."/>
            <person name="Johnson P.J."/>
        </authorList>
    </citation>
    <scope>NUCLEOTIDE SEQUENCE [LARGE SCALE GENOMIC DNA]</scope>
    <source>
        <strain evidence="1">G3</strain>
    </source>
</reference>
<dbReference type="SMR" id="A2EXE6"/>
<accession>A2EXE6</accession>